<name>A0A1B6F4R2_9HEMI</name>
<feature type="non-terminal residue" evidence="2">
    <location>
        <position position="1"/>
    </location>
</feature>
<keyword evidence="1" id="KW-1133">Transmembrane helix</keyword>
<dbReference type="EMBL" id="GECZ01024906">
    <property type="protein sequence ID" value="JAS44863.1"/>
    <property type="molecule type" value="Transcribed_RNA"/>
</dbReference>
<feature type="non-terminal residue" evidence="2">
    <location>
        <position position="306"/>
    </location>
</feature>
<keyword evidence="1" id="KW-0472">Membrane</keyword>
<keyword evidence="1" id="KW-0812">Transmembrane</keyword>
<sequence length="306" mass="35089">GLFHYDLSNDFFVFENKELNQYSIDIVDLATLNKFYVLSERFSESLFNITVMSISGPFLIFGFLLENSYCGIRYCLKLGFLQEYFITSNVSFSTHNFGLVTSKQLEVHRIGSNAEDTGSCKLFVMEAGGGFLTTLWVSSLIAVEGGYIIYTCTNMDTLYIWTSSNPAFPFLDQPKELILDKSMDECIQKDLVCTNESHSMLILTFPRHFKVIDIAKATYLYDIEFQMAHLDQKLDQVSDLELHGYIVNQCFYISYHVMKEEKPQPSSPVNECTRTLKSKNPFMCKVNKPLIGKENLVLFIGDFRTE</sequence>
<feature type="transmembrane region" description="Helical" evidence="1">
    <location>
        <begin position="46"/>
        <end position="65"/>
    </location>
</feature>
<proteinExistence type="predicted"/>
<evidence type="ECO:0000313" key="2">
    <source>
        <dbReference type="EMBL" id="JAS44863.1"/>
    </source>
</evidence>
<dbReference type="AlphaFoldDB" id="A0A1B6F4R2"/>
<organism evidence="2">
    <name type="scientific">Cuerna arida</name>
    <dbReference type="NCBI Taxonomy" id="1464854"/>
    <lineage>
        <taxon>Eukaryota</taxon>
        <taxon>Metazoa</taxon>
        <taxon>Ecdysozoa</taxon>
        <taxon>Arthropoda</taxon>
        <taxon>Hexapoda</taxon>
        <taxon>Insecta</taxon>
        <taxon>Pterygota</taxon>
        <taxon>Neoptera</taxon>
        <taxon>Paraneoptera</taxon>
        <taxon>Hemiptera</taxon>
        <taxon>Auchenorrhyncha</taxon>
        <taxon>Membracoidea</taxon>
        <taxon>Cicadellidae</taxon>
        <taxon>Cicadellinae</taxon>
        <taxon>Proconiini</taxon>
        <taxon>Cuerna</taxon>
    </lineage>
</organism>
<evidence type="ECO:0000256" key="1">
    <source>
        <dbReference type="SAM" id="Phobius"/>
    </source>
</evidence>
<accession>A0A1B6F4R2</accession>
<gene>
    <name evidence="2" type="ORF">g.10307</name>
</gene>
<reference evidence="2" key="1">
    <citation type="submission" date="2015-11" db="EMBL/GenBank/DDBJ databases">
        <title>De novo transcriptome assembly of four potential Pierce s Disease insect vectors from Arizona vineyards.</title>
        <authorList>
            <person name="Tassone E.E."/>
        </authorList>
    </citation>
    <scope>NUCLEOTIDE SEQUENCE</scope>
</reference>
<protein>
    <recommendedName>
        <fullName evidence="3">CNH domain-containing protein</fullName>
    </recommendedName>
</protein>
<evidence type="ECO:0008006" key="3">
    <source>
        <dbReference type="Google" id="ProtNLM"/>
    </source>
</evidence>